<dbReference type="Pfam" id="PF05057">
    <property type="entry name" value="DUF676"/>
    <property type="match status" value="1"/>
</dbReference>
<gene>
    <name evidence="5" type="ORF">SAMEA4029010_CIC11G00000005661</name>
</gene>
<feature type="transmembrane region" description="Helical" evidence="3">
    <location>
        <begin position="288"/>
        <end position="317"/>
    </location>
</feature>
<evidence type="ECO:0000256" key="2">
    <source>
        <dbReference type="ARBA" id="ARBA00022963"/>
    </source>
</evidence>
<dbReference type="InterPro" id="IPR029058">
    <property type="entry name" value="AB_hydrolase_fold"/>
</dbReference>
<evidence type="ECO:0000313" key="5">
    <source>
        <dbReference type="EMBL" id="SGZ56935.1"/>
    </source>
</evidence>
<organism evidence="5 6">
    <name type="scientific">Sungouiella intermedia</name>
    <dbReference type="NCBI Taxonomy" id="45354"/>
    <lineage>
        <taxon>Eukaryota</taxon>
        <taxon>Fungi</taxon>
        <taxon>Dikarya</taxon>
        <taxon>Ascomycota</taxon>
        <taxon>Saccharomycotina</taxon>
        <taxon>Pichiomycetes</taxon>
        <taxon>Metschnikowiaceae</taxon>
        <taxon>Sungouiella</taxon>
    </lineage>
</organism>
<dbReference type="Proteomes" id="UP000182334">
    <property type="component" value="Chromosome VI"/>
</dbReference>
<dbReference type="AlphaFoldDB" id="A0A1L0C001"/>
<feature type="domain" description="DUF676" evidence="4">
    <location>
        <begin position="17"/>
        <end position="215"/>
    </location>
</feature>
<dbReference type="EMBL" id="LT635761">
    <property type="protein sequence ID" value="SGZ56935.1"/>
    <property type="molecule type" value="Genomic_DNA"/>
</dbReference>
<reference evidence="5 6" key="1">
    <citation type="submission" date="2016-10" db="EMBL/GenBank/DDBJ databases">
        <authorList>
            <person name="de Groot N.N."/>
        </authorList>
    </citation>
    <scope>NUCLEOTIDE SEQUENCE [LARGE SCALE GENOMIC DNA]</scope>
    <source>
        <strain evidence="5 6">CBS 141442</strain>
    </source>
</reference>
<dbReference type="GO" id="GO:0047372">
    <property type="term" value="F:monoacylglycerol lipase activity"/>
    <property type="evidence" value="ECO:0007669"/>
    <property type="project" value="TreeGrafter"/>
</dbReference>
<dbReference type="InterPro" id="IPR007751">
    <property type="entry name" value="DUF676_lipase-like"/>
</dbReference>
<dbReference type="PANTHER" id="PTHR12482">
    <property type="entry name" value="LIPASE ROG1-RELATED-RELATED"/>
    <property type="match status" value="1"/>
</dbReference>
<dbReference type="GO" id="GO:0005811">
    <property type="term" value="C:lipid droplet"/>
    <property type="evidence" value="ECO:0007669"/>
    <property type="project" value="TreeGrafter"/>
</dbReference>
<comment type="similarity">
    <text evidence="1">Belongs to the putative lipase ROG1 family.</text>
</comment>
<keyword evidence="3" id="KW-1133">Transmembrane helix</keyword>
<protein>
    <submittedName>
        <fullName evidence="5">CIC11C00000005661</fullName>
    </submittedName>
</protein>
<evidence type="ECO:0000313" key="6">
    <source>
        <dbReference type="Proteomes" id="UP000182334"/>
    </source>
</evidence>
<keyword evidence="2" id="KW-0443">Lipid metabolism</keyword>
<name>A0A1L0C001_9ASCO</name>
<dbReference type="SUPFAM" id="SSF53474">
    <property type="entry name" value="alpha/beta-Hydrolases"/>
    <property type="match status" value="1"/>
</dbReference>
<evidence type="ECO:0000256" key="1">
    <source>
        <dbReference type="ARBA" id="ARBA00007920"/>
    </source>
</evidence>
<accession>A0A1L0C001</accession>
<keyword evidence="3" id="KW-0812">Transmembrane</keyword>
<evidence type="ECO:0000256" key="3">
    <source>
        <dbReference type="SAM" id="Phobius"/>
    </source>
</evidence>
<proteinExistence type="inferred from homology"/>
<dbReference type="OrthoDB" id="273452at2759"/>
<evidence type="ECO:0000259" key="4">
    <source>
        <dbReference type="Pfam" id="PF05057"/>
    </source>
</evidence>
<keyword evidence="6" id="KW-1185">Reference proteome</keyword>
<dbReference type="InterPro" id="IPR044294">
    <property type="entry name" value="Lipase-like"/>
</dbReference>
<keyword evidence="2" id="KW-0442">Lipid degradation</keyword>
<dbReference type="GO" id="GO:0016042">
    <property type="term" value="P:lipid catabolic process"/>
    <property type="evidence" value="ECO:0007669"/>
    <property type="project" value="UniProtKB-KW"/>
</dbReference>
<sequence>MALAALAALEATPIADEDAHLFVLVHGLWGSPKHMLVVERALKNSLAEVSNERIITLKPSSFRFWKTYDGIERCAERVIADLLYEIEILKEKDHLKVSKISIIGYSLGGLISRFVVGKLFSMGFFDEVSPVFFCTFATPHVGVHFFRPNLFDYVANRLGKLLFGYTGLQLFVADNDSLLVRMADPESAFFQGLELFESRLLLANVKNDRSVAFYTSYITEFSPFDQIDSVNIRYLKDLPPSRIGVTKVWPKFIDMEKSHRVENPQEFQGNRQEATSIIRSNKILRGTILLSAAVILVPFYIPLIICLSLYVSGYSALKVKLLRSMRIEEHWKEVRLSVYHEGVIDSEHAEQGESRRKQRHNLAKHETFKGDTSNFTESAMEGMLFAEDEFVGGQSKIIEENEPSDEEDKDSNKVVCMEAHDEEQAELSESDSNQTNKSLFASFLRKKHIIDILTDKNDRVVREHVESLRNNDLSKIPLFSEDSKLDLLEEQKIIVKNLNKLDWIKIAVYHDLFNAHDGIVARRGEKSNPKGTCTIYLWASILRNHIRDHI</sequence>
<dbReference type="Gene3D" id="3.40.50.1820">
    <property type="entry name" value="alpha/beta hydrolase"/>
    <property type="match status" value="1"/>
</dbReference>
<keyword evidence="3" id="KW-0472">Membrane</keyword>
<dbReference type="GO" id="GO:0004622">
    <property type="term" value="F:phosphatidylcholine lysophospholipase activity"/>
    <property type="evidence" value="ECO:0007669"/>
    <property type="project" value="TreeGrafter"/>
</dbReference>
<dbReference type="PANTHER" id="PTHR12482:SF24">
    <property type="entry name" value="LIPID DROPLET PHOSPHOLIPASE 1"/>
    <property type="match status" value="1"/>
</dbReference>